<evidence type="ECO:0000313" key="2">
    <source>
        <dbReference type="Proteomes" id="UP000603141"/>
    </source>
</evidence>
<dbReference type="RefSeq" id="WP_200273886.1">
    <property type="nucleotide sequence ID" value="NZ_JAENIJ010000059.1"/>
</dbReference>
<protein>
    <submittedName>
        <fullName evidence="1">Uncharacterized protein</fullName>
    </submittedName>
</protein>
<comment type="caution">
    <text evidence="1">The sequence shown here is derived from an EMBL/GenBank/DDBJ whole genome shotgun (WGS) entry which is preliminary data.</text>
</comment>
<dbReference type="Proteomes" id="UP000603141">
    <property type="component" value="Unassembled WGS sequence"/>
</dbReference>
<feature type="non-terminal residue" evidence="1">
    <location>
        <position position="1"/>
    </location>
</feature>
<sequence length="109" mass="12549">AEMAAWFGCATRTIERRMSRKDGEFCRSYEKGFGRLKISLRRQQIESAKGGNVSMLIWLGKQLLDQADKREVKEEATVTEKVAPLTLSPEDEEFLQRKERLTAQLDSVR</sequence>
<evidence type="ECO:0000313" key="1">
    <source>
        <dbReference type="EMBL" id="MBK1884570.1"/>
    </source>
</evidence>
<proteinExistence type="predicted"/>
<gene>
    <name evidence="1" type="ORF">JIN85_19295</name>
</gene>
<dbReference type="EMBL" id="JAENIJ010000059">
    <property type="protein sequence ID" value="MBK1884570.1"/>
    <property type="molecule type" value="Genomic_DNA"/>
</dbReference>
<accession>A0A934VXN6</accession>
<name>A0A934VXN6_9BACT</name>
<dbReference type="AlphaFoldDB" id="A0A934VXN6"/>
<organism evidence="1 2">
    <name type="scientific">Luteolibacter pohnpeiensis</name>
    <dbReference type="NCBI Taxonomy" id="454153"/>
    <lineage>
        <taxon>Bacteria</taxon>
        <taxon>Pseudomonadati</taxon>
        <taxon>Verrucomicrobiota</taxon>
        <taxon>Verrucomicrobiia</taxon>
        <taxon>Verrucomicrobiales</taxon>
        <taxon>Verrucomicrobiaceae</taxon>
        <taxon>Luteolibacter</taxon>
    </lineage>
</organism>
<reference evidence="1" key="1">
    <citation type="submission" date="2021-01" db="EMBL/GenBank/DDBJ databases">
        <title>Modified the classification status of verrucomicrobia.</title>
        <authorList>
            <person name="Feng X."/>
        </authorList>
    </citation>
    <scope>NUCLEOTIDE SEQUENCE</scope>
    <source>
        <strain evidence="1">KCTC 22041</strain>
    </source>
</reference>
<keyword evidence="2" id="KW-1185">Reference proteome</keyword>